<reference evidence="1 2" key="1">
    <citation type="submission" date="2015-07" db="EMBL/GenBank/DDBJ databases">
        <authorList>
            <person name="Noorani M."/>
        </authorList>
    </citation>
    <scope>NUCLEOTIDE SEQUENCE [LARGE SCALE GENOMIC DNA]</scope>
    <source>
        <strain evidence="1 2">0788_9</strain>
    </source>
</reference>
<evidence type="ECO:0000313" key="1">
    <source>
        <dbReference type="EMBL" id="KPC34315.1"/>
    </source>
</evidence>
<dbReference type="EMBL" id="LGLN01000029">
    <property type="protein sequence ID" value="KPC34315.1"/>
    <property type="molecule type" value="Genomic_DNA"/>
</dbReference>
<comment type="caution">
    <text evidence="1">The sequence shown here is derived from an EMBL/GenBank/DDBJ whole genome shotgun (WGS) entry which is preliminary data.</text>
</comment>
<reference evidence="1 2" key="2">
    <citation type="submission" date="2015-10" db="EMBL/GenBank/DDBJ databases">
        <title>Comparative genomics and high-throughput reverse genetic screens identify a new phytobacterial MAMP and an Arabidopsis receptor required for immune elicitation.</title>
        <authorList>
            <person name="Mott G.A."/>
            <person name="Thakur S."/>
            <person name="Wang P.W."/>
            <person name="Desveaux D."/>
            <person name="Guttman D.S."/>
        </authorList>
    </citation>
    <scope>NUCLEOTIDE SEQUENCE [LARGE SCALE GENOMIC DNA]</scope>
    <source>
        <strain evidence="1 2">0788_9</strain>
    </source>
</reference>
<dbReference type="AlphaFoldDB" id="A0A0N0GH81"/>
<proteinExistence type="predicted"/>
<dbReference type="Proteomes" id="UP000037891">
    <property type="component" value="Unassembled WGS sequence"/>
</dbReference>
<protein>
    <submittedName>
        <fullName evidence="1">Uncharacterized protein</fullName>
    </submittedName>
</protein>
<evidence type="ECO:0000313" key="2">
    <source>
        <dbReference type="Proteomes" id="UP000037891"/>
    </source>
</evidence>
<gene>
    <name evidence="1" type="ORF">ABJ99_5018</name>
</gene>
<dbReference type="PATRIC" id="fig|81035.3.peg.5398"/>
<name>A0A0N0GH81_PSESX</name>
<accession>A0A0N0GH81</accession>
<organism evidence="1 2">
    <name type="scientific">Pseudomonas syringae pv. cilantro</name>
    <dbReference type="NCBI Taxonomy" id="81035"/>
    <lineage>
        <taxon>Bacteria</taxon>
        <taxon>Pseudomonadati</taxon>
        <taxon>Pseudomonadota</taxon>
        <taxon>Gammaproteobacteria</taxon>
        <taxon>Pseudomonadales</taxon>
        <taxon>Pseudomonadaceae</taxon>
        <taxon>Pseudomonas</taxon>
        <taxon>Pseudomonas syringae</taxon>
    </lineage>
</organism>
<sequence>MEITLQRYEKVRHRSAARVRQQNVAALYQSLTHNEKARPMGRAFSNRL</sequence>